<dbReference type="SMART" id="SM00631">
    <property type="entry name" value="Zn_pept"/>
    <property type="match status" value="1"/>
</dbReference>
<feature type="transmembrane region" description="Helical" evidence="4">
    <location>
        <begin position="417"/>
        <end position="435"/>
    </location>
</feature>
<dbReference type="PROSITE" id="PS51257">
    <property type="entry name" value="PROKAR_LIPOPROTEIN"/>
    <property type="match status" value="1"/>
</dbReference>
<organism evidence="7 8">
    <name type="scientific">Ceratodon purpureus</name>
    <name type="common">Fire moss</name>
    <name type="synonym">Dicranum purpureum</name>
    <dbReference type="NCBI Taxonomy" id="3225"/>
    <lineage>
        <taxon>Eukaryota</taxon>
        <taxon>Viridiplantae</taxon>
        <taxon>Streptophyta</taxon>
        <taxon>Embryophyta</taxon>
        <taxon>Bryophyta</taxon>
        <taxon>Bryophytina</taxon>
        <taxon>Bryopsida</taxon>
        <taxon>Dicranidae</taxon>
        <taxon>Pseudoditrichales</taxon>
        <taxon>Ditrichaceae</taxon>
        <taxon>Ceratodon</taxon>
    </lineage>
</organism>
<keyword evidence="5" id="KW-0732">Signal</keyword>
<comment type="similarity">
    <text evidence="2 3">Belongs to the peptidase M14 family.</text>
</comment>
<dbReference type="Gene3D" id="3.40.630.10">
    <property type="entry name" value="Zn peptidases"/>
    <property type="match status" value="1"/>
</dbReference>
<comment type="cofactor">
    <cofactor evidence="1">
        <name>Zn(2+)</name>
        <dbReference type="ChEBI" id="CHEBI:29105"/>
    </cofactor>
</comment>
<reference evidence="7" key="1">
    <citation type="submission" date="2020-06" db="EMBL/GenBank/DDBJ databases">
        <title>WGS assembly of Ceratodon purpureus strain R40.</title>
        <authorList>
            <person name="Carey S.B."/>
            <person name="Jenkins J."/>
            <person name="Shu S."/>
            <person name="Lovell J.T."/>
            <person name="Sreedasyam A."/>
            <person name="Maumus F."/>
            <person name="Tiley G.P."/>
            <person name="Fernandez-Pozo N."/>
            <person name="Barry K."/>
            <person name="Chen C."/>
            <person name="Wang M."/>
            <person name="Lipzen A."/>
            <person name="Daum C."/>
            <person name="Saski C.A."/>
            <person name="Payton A.C."/>
            <person name="Mcbreen J.C."/>
            <person name="Conrad R.E."/>
            <person name="Kollar L.M."/>
            <person name="Olsson S."/>
            <person name="Huttunen S."/>
            <person name="Landis J.B."/>
            <person name="Wickett N.J."/>
            <person name="Johnson M.G."/>
            <person name="Rensing S.A."/>
            <person name="Grimwood J."/>
            <person name="Schmutz J."/>
            <person name="Mcdaniel S.F."/>
        </authorList>
    </citation>
    <scope>NUCLEOTIDE SEQUENCE</scope>
    <source>
        <strain evidence="7">R40</strain>
    </source>
</reference>
<evidence type="ECO:0000256" key="5">
    <source>
        <dbReference type="SAM" id="SignalP"/>
    </source>
</evidence>
<dbReference type="PANTHER" id="PTHR11705:SF119">
    <property type="entry name" value="OS02G0119300 PROTEIN"/>
    <property type="match status" value="1"/>
</dbReference>
<dbReference type="Proteomes" id="UP000822688">
    <property type="component" value="Chromosome 12"/>
</dbReference>
<dbReference type="GO" id="GO:0006508">
    <property type="term" value="P:proteolysis"/>
    <property type="evidence" value="ECO:0007669"/>
    <property type="project" value="InterPro"/>
</dbReference>
<comment type="caution">
    <text evidence="7">The sequence shown here is derived from an EMBL/GenBank/DDBJ whole genome shotgun (WGS) entry which is preliminary data.</text>
</comment>
<evidence type="ECO:0000256" key="1">
    <source>
        <dbReference type="ARBA" id="ARBA00001947"/>
    </source>
</evidence>
<keyword evidence="4" id="KW-0812">Transmembrane</keyword>
<evidence type="ECO:0000313" key="8">
    <source>
        <dbReference type="Proteomes" id="UP000822688"/>
    </source>
</evidence>
<sequence>MEWKGLGLLLVAVVALACGGCEGGLESNPQFKRMVNITFPDYRVYHRMDELLGEVDALVDRHPSIMRREVLEAAVEGYATEMSVVTVAPGGLDGGDDGKLRVLLNFGEHARELVTSEFALRLLSMLGGEHNITSGDRGRLMRVLSRTVMKIIPMENVNGRRKVEAGDLCERKNGRGVDTNRNWEVDWGKKEKDYDPNEEYPGTAPFSEPETQILQRLVKEFAPHVWVNVHSGMEALFMPYDHKKMMPNDSGGIALRNLLQALNVQHCEGRCAVGSGGTSVGYLSHGTATDYIYDIAKVPIALTLEIFGDEKAPNEDCFRMFNPIFYDEVEQVISKWSAIFFSLLVNLPTTLSAVPSKITGISWGFTESDLGIRDSRVWKEFESPGYRNEDTKKFGRVWQGMDMMSEGLRTPDFQASLQFYLILCAVLLVMTWLRCGRYYKRLLGYIRPGSSTRM</sequence>
<keyword evidence="4" id="KW-1133">Transmembrane helix</keyword>
<name>A0A8T0G5G8_CERPU</name>
<feature type="chain" id="PRO_5035866435" description="Peptidase M14 domain-containing protein" evidence="5">
    <location>
        <begin position="24"/>
        <end position="454"/>
    </location>
</feature>
<evidence type="ECO:0000256" key="2">
    <source>
        <dbReference type="ARBA" id="ARBA00005988"/>
    </source>
</evidence>
<gene>
    <name evidence="7" type="ORF">KC19_12G064800</name>
</gene>
<dbReference type="Pfam" id="PF00246">
    <property type="entry name" value="Peptidase_M14"/>
    <property type="match status" value="1"/>
</dbReference>
<dbReference type="SUPFAM" id="SSF53187">
    <property type="entry name" value="Zn-dependent exopeptidases"/>
    <property type="match status" value="1"/>
</dbReference>
<evidence type="ECO:0000313" key="7">
    <source>
        <dbReference type="EMBL" id="KAG0554125.1"/>
    </source>
</evidence>
<evidence type="ECO:0000259" key="6">
    <source>
        <dbReference type="PROSITE" id="PS52035"/>
    </source>
</evidence>
<evidence type="ECO:0000256" key="3">
    <source>
        <dbReference type="PROSITE-ProRule" id="PRU01379"/>
    </source>
</evidence>
<protein>
    <recommendedName>
        <fullName evidence="6">Peptidase M14 domain-containing protein</fullName>
    </recommendedName>
</protein>
<dbReference type="EMBL" id="CM026433">
    <property type="protein sequence ID" value="KAG0554125.1"/>
    <property type="molecule type" value="Genomic_DNA"/>
</dbReference>
<keyword evidence="8" id="KW-1185">Reference proteome</keyword>
<dbReference type="GO" id="GO:0004181">
    <property type="term" value="F:metallocarboxypeptidase activity"/>
    <property type="evidence" value="ECO:0007669"/>
    <property type="project" value="InterPro"/>
</dbReference>
<feature type="domain" description="Peptidase M14" evidence="6">
    <location>
        <begin position="44"/>
        <end position="350"/>
    </location>
</feature>
<dbReference type="PANTHER" id="PTHR11705">
    <property type="entry name" value="PROTEASE FAMILY M14 CARBOXYPEPTIDASE A,B"/>
    <property type="match status" value="1"/>
</dbReference>
<feature type="signal peptide" evidence="5">
    <location>
        <begin position="1"/>
        <end position="23"/>
    </location>
</feature>
<dbReference type="FunFam" id="3.40.630.10:FF:000064">
    <property type="entry name" value="Carboxypeptidase A6"/>
    <property type="match status" value="1"/>
</dbReference>
<dbReference type="CDD" id="cd06227">
    <property type="entry name" value="M14-CPA-like"/>
    <property type="match status" value="1"/>
</dbReference>
<accession>A0A8T0G5G8</accession>
<feature type="active site" description="Proton donor/acceptor" evidence="3">
    <location>
        <position position="305"/>
    </location>
</feature>
<dbReference type="GO" id="GO:0005615">
    <property type="term" value="C:extracellular space"/>
    <property type="evidence" value="ECO:0007669"/>
    <property type="project" value="TreeGrafter"/>
</dbReference>
<dbReference type="InterPro" id="IPR000834">
    <property type="entry name" value="Peptidase_M14"/>
</dbReference>
<dbReference type="PROSITE" id="PS52035">
    <property type="entry name" value="PEPTIDASE_M14"/>
    <property type="match status" value="1"/>
</dbReference>
<keyword evidence="4" id="KW-0472">Membrane</keyword>
<dbReference type="AlphaFoldDB" id="A0A8T0G5G8"/>
<dbReference type="GO" id="GO:0008270">
    <property type="term" value="F:zinc ion binding"/>
    <property type="evidence" value="ECO:0007669"/>
    <property type="project" value="InterPro"/>
</dbReference>
<dbReference type="InterPro" id="IPR034269">
    <property type="entry name" value="At5g42320_M14_CPD"/>
</dbReference>
<proteinExistence type="inferred from homology"/>
<evidence type="ECO:0000256" key="4">
    <source>
        <dbReference type="SAM" id="Phobius"/>
    </source>
</evidence>